<sequence>MLKILDILPPKGSLDAPLFRSRYEDMPEDYAFHVLVTGDTAHDGAEFGRARLHVQPPAQPWTRWRMIRRAVALAVRAVRLARREKVDVIVCYDPLTLGLIGVLAKLFSGARLVVEVNGHLRDAKDAQLAGRKVGWLKRKTYTLLGTVSLLAADCVKILNRDQFEEWRFLLERKPVFMFHNYMPIRHFVPSEDEEPFICCLGFPFYRKGVDVLLEAFRLIRPEFPEYRLIVRGHCHEPEFSRWKALAAGIDNVEFLKPIDYDRVGDFLGRCAVLVNPARSEGMGRVFIDAMACGKPCIGTRVGGIPNVVVDGETGFLVAPEDPQDLAARIRVLLADAGLRRRMGGAGRRRAETVLSEERYVRCFQAMMERVTQDGKGRVGLIFNGFEEQIREPEAK</sequence>
<dbReference type="Gene3D" id="3.40.50.2000">
    <property type="entry name" value="Glycogen Phosphorylase B"/>
    <property type="match status" value="2"/>
</dbReference>
<keyword evidence="3" id="KW-1185">Reference proteome</keyword>
<dbReference type="KEGG" id="ddn:DND132_1190"/>
<proteinExistence type="predicted"/>
<protein>
    <submittedName>
        <fullName evidence="2">Glycosyl transferase group 1</fullName>
    </submittedName>
</protein>
<dbReference type="Pfam" id="PF00534">
    <property type="entry name" value="Glycos_transf_1"/>
    <property type="match status" value="1"/>
</dbReference>
<dbReference type="SUPFAM" id="SSF53756">
    <property type="entry name" value="UDP-Glycosyltransferase/glycogen phosphorylase"/>
    <property type="match status" value="1"/>
</dbReference>
<gene>
    <name evidence="2" type="ORF">DND132_1190</name>
</gene>
<dbReference type="Proteomes" id="UP000007845">
    <property type="component" value="Chromosome"/>
</dbReference>
<name>F0JCA4_9BACT</name>
<evidence type="ECO:0000313" key="3">
    <source>
        <dbReference type="Proteomes" id="UP000007845"/>
    </source>
</evidence>
<dbReference type="InterPro" id="IPR001296">
    <property type="entry name" value="Glyco_trans_1"/>
</dbReference>
<dbReference type="InterPro" id="IPR050194">
    <property type="entry name" value="Glycosyltransferase_grp1"/>
</dbReference>
<evidence type="ECO:0000313" key="2">
    <source>
        <dbReference type="EMBL" id="EGB14402.1"/>
    </source>
</evidence>
<accession>F0JCA4</accession>
<reference evidence="2 3" key="1">
    <citation type="journal article" date="2011" name="J. Bacteriol.">
        <title>Genome sequence of the mercury-methylating strain Desulfovibrio desulfuricans ND132.</title>
        <authorList>
            <person name="Brown S.D."/>
            <person name="Gilmour C.C."/>
            <person name="Kucken A.M."/>
            <person name="Wall J.D."/>
            <person name="Elias D.A."/>
            <person name="Brandt C.C."/>
            <person name="Podar M."/>
            <person name="Chertkov O."/>
            <person name="Held B."/>
            <person name="Bruce D.C."/>
            <person name="Detter J.C."/>
            <person name="Tapia R."/>
            <person name="Han C.S."/>
            <person name="Goodwin L.A."/>
            <person name="Cheng J.F."/>
            <person name="Pitluck S."/>
            <person name="Woyke T."/>
            <person name="Mikhailova N."/>
            <person name="Ivanova N.N."/>
            <person name="Han J."/>
            <person name="Lucas S."/>
            <person name="Lapidus A.L."/>
            <person name="Land M.L."/>
            <person name="Hauser L.J."/>
            <person name="Palumbo A.V."/>
        </authorList>
    </citation>
    <scope>NUCLEOTIDE SEQUENCE [LARGE SCALE GENOMIC DNA]</scope>
    <source>
        <strain evidence="2 3">ND132</strain>
    </source>
</reference>
<dbReference type="AlphaFoldDB" id="F0JCA4"/>
<dbReference type="STRING" id="641491.DND132_1190"/>
<dbReference type="HOGENOM" id="CLU_729359_0_0_7"/>
<dbReference type="PANTHER" id="PTHR45947">
    <property type="entry name" value="SULFOQUINOVOSYL TRANSFERASE SQD2"/>
    <property type="match status" value="1"/>
</dbReference>
<dbReference type="CDD" id="cd03801">
    <property type="entry name" value="GT4_PimA-like"/>
    <property type="match status" value="1"/>
</dbReference>
<dbReference type="RefSeq" id="WP_014321830.1">
    <property type="nucleotide sequence ID" value="NC_016803.1"/>
</dbReference>
<dbReference type="SMR" id="F0JCA4"/>
<organism evidence="2 3">
    <name type="scientific">Pseudodesulfovibrio mercurii</name>
    <dbReference type="NCBI Taxonomy" id="641491"/>
    <lineage>
        <taxon>Bacteria</taxon>
        <taxon>Pseudomonadati</taxon>
        <taxon>Thermodesulfobacteriota</taxon>
        <taxon>Desulfovibrionia</taxon>
        <taxon>Desulfovibrionales</taxon>
        <taxon>Desulfovibrionaceae</taxon>
    </lineage>
</organism>
<dbReference type="eggNOG" id="COG0438">
    <property type="taxonomic scope" value="Bacteria"/>
</dbReference>
<dbReference type="PANTHER" id="PTHR45947:SF3">
    <property type="entry name" value="SULFOQUINOVOSYL TRANSFERASE SQD2"/>
    <property type="match status" value="1"/>
</dbReference>
<feature type="domain" description="Glycosyl transferase family 1" evidence="1">
    <location>
        <begin position="189"/>
        <end position="348"/>
    </location>
</feature>
<dbReference type="GO" id="GO:0016757">
    <property type="term" value="F:glycosyltransferase activity"/>
    <property type="evidence" value="ECO:0007669"/>
    <property type="project" value="InterPro"/>
</dbReference>
<evidence type="ECO:0000259" key="1">
    <source>
        <dbReference type="Pfam" id="PF00534"/>
    </source>
</evidence>
<dbReference type="EMBL" id="CP003220">
    <property type="protein sequence ID" value="EGB14402.1"/>
    <property type="molecule type" value="Genomic_DNA"/>
</dbReference>
<keyword evidence="2" id="KW-0808">Transferase</keyword>